<dbReference type="SMART" id="SM00824">
    <property type="entry name" value="PKS_TE"/>
    <property type="match status" value="1"/>
</dbReference>
<dbReference type="OrthoDB" id="8480037at2"/>
<gene>
    <name evidence="5" type="ORF">SAMN02787144_102741</name>
</gene>
<dbReference type="PANTHER" id="PTHR11487:SF0">
    <property type="entry name" value="S-ACYL FATTY ACID SYNTHASE THIOESTERASE, MEDIUM CHAIN"/>
    <property type="match status" value="1"/>
</dbReference>
<proteinExistence type="inferred from homology"/>
<evidence type="ECO:0000313" key="6">
    <source>
        <dbReference type="Proteomes" id="UP000181909"/>
    </source>
</evidence>
<dbReference type="InterPro" id="IPR001031">
    <property type="entry name" value="Thioesterase"/>
</dbReference>
<dbReference type="PANTHER" id="PTHR11487">
    <property type="entry name" value="THIOESTERASE"/>
    <property type="match status" value="1"/>
</dbReference>
<name>A0A1K2F298_STRAR</name>
<organism evidence="5 6">
    <name type="scientific">Streptomyces atratus</name>
    <dbReference type="NCBI Taxonomy" id="1893"/>
    <lineage>
        <taxon>Bacteria</taxon>
        <taxon>Bacillati</taxon>
        <taxon>Actinomycetota</taxon>
        <taxon>Actinomycetes</taxon>
        <taxon>Kitasatosporales</taxon>
        <taxon>Streptomycetaceae</taxon>
        <taxon>Streptomyces</taxon>
    </lineage>
</organism>
<reference evidence="5 6" key="1">
    <citation type="submission" date="2016-11" db="EMBL/GenBank/DDBJ databases">
        <authorList>
            <person name="Jaros S."/>
            <person name="Januszkiewicz K."/>
            <person name="Wedrychowicz H."/>
        </authorList>
    </citation>
    <scope>NUCLEOTIDE SEQUENCE [LARGE SCALE GENOMIC DNA]</scope>
    <source>
        <strain evidence="5 6">OK807</strain>
    </source>
</reference>
<dbReference type="STRING" id="1893.SAMN02787144_102741"/>
<dbReference type="InterPro" id="IPR012223">
    <property type="entry name" value="TEII"/>
</dbReference>
<evidence type="ECO:0000256" key="3">
    <source>
        <dbReference type="SAM" id="MobiDB-lite"/>
    </source>
</evidence>
<evidence type="ECO:0000259" key="4">
    <source>
        <dbReference type="SMART" id="SM00824"/>
    </source>
</evidence>
<feature type="region of interest" description="Disordered" evidence="3">
    <location>
        <begin position="113"/>
        <end position="136"/>
    </location>
</feature>
<accession>A0A1K2F298</accession>
<dbReference type="AlphaFoldDB" id="A0A1K2F298"/>
<dbReference type="SUPFAM" id="SSF53474">
    <property type="entry name" value="alpha/beta-Hydrolases"/>
    <property type="match status" value="1"/>
</dbReference>
<evidence type="ECO:0000256" key="2">
    <source>
        <dbReference type="ARBA" id="ARBA00022801"/>
    </source>
</evidence>
<protein>
    <submittedName>
        <fullName evidence="5">Surfactin synthase thioesterase subunit</fullName>
    </submittedName>
</protein>
<dbReference type="GO" id="GO:0008610">
    <property type="term" value="P:lipid biosynthetic process"/>
    <property type="evidence" value="ECO:0007669"/>
    <property type="project" value="TreeGrafter"/>
</dbReference>
<dbReference type="InterPro" id="IPR020802">
    <property type="entry name" value="TesA-like"/>
</dbReference>
<dbReference type="Proteomes" id="UP000181909">
    <property type="component" value="Unassembled WGS sequence"/>
</dbReference>
<sequence length="250" mass="26769">MNNWTRCFRPDPDAGAQLLCFPHAGGSASGYIPLATEVTGTVEALVVQYPGRHDRFAEPFAERFGVVVDAVLASLPPSGGRPLLLFGHSMGALLAFETARRLAAQGREPAALFVSGSEGPSLPRRSRFPEPPSDDDLIGEMRLLSGTDESLLTHPEILQLALPPLRADYAMLSARSHVPGPPLHCPVVALTGDSDPRVSVEGVQAWEREAKGPFERHVLPGGHFFLNDHLPYVADLVAAHVPGRAARTVA</sequence>
<feature type="domain" description="Thioesterase TesA-like" evidence="4">
    <location>
        <begin position="19"/>
        <end position="241"/>
    </location>
</feature>
<comment type="similarity">
    <text evidence="1">Belongs to the thioesterase family.</text>
</comment>
<dbReference type="Pfam" id="PF00975">
    <property type="entry name" value="Thioesterase"/>
    <property type="match status" value="1"/>
</dbReference>
<keyword evidence="2" id="KW-0378">Hydrolase</keyword>
<dbReference type="RefSeq" id="WP_072488642.1">
    <property type="nucleotide sequence ID" value="NZ_CP108276.1"/>
</dbReference>
<evidence type="ECO:0000256" key="1">
    <source>
        <dbReference type="ARBA" id="ARBA00007169"/>
    </source>
</evidence>
<dbReference type="Gene3D" id="3.40.50.1820">
    <property type="entry name" value="alpha/beta hydrolase"/>
    <property type="match status" value="1"/>
</dbReference>
<evidence type="ECO:0000313" key="5">
    <source>
        <dbReference type="EMBL" id="SFY41320.1"/>
    </source>
</evidence>
<dbReference type="InterPro" id="IPR029058">
    <property type="entry name" value="AB_hydrolase_fold"/>
</dbReference>
<dbReference type="EMBL" id="FPJO01000027">
    <property type="protein sequence ID" value="SFY41320.1"/>
    <property type="molecule type" value="Genomic_DNA"/>
</dbReference>
<dbReference type="GO" id="GO:0016787">
    <property type="term" value="F:hydrolase activity"/>
    <property type="evidence" value="ECO:0007669"/>
    <property type="project" value="UniProtKB-KW"/>
</dbReference>